<comment type="caution">
    <text evidence="1">The sequence shown here is derived from an EMBL/GenBank/DDBJ whole genome shotgun (WGS) entry which is preliminary data.</text>
</comment>
<dbReference type="EMBL" id="QEKH01000016">
    <property type="protein sequence ID" value="PVY40555.1"/>
    <property type="molecule type" value="Genomic_DNA"/>
</dbReference>
<protein>
    <submittedName>
        <fullName evidence="1">Prepilin-type processing-associated H-X9-DG protein</fullName>
    </submittedName>
</protein>
<keyword evidence="2" id="KW-1185">Reference proteome</keyword>
<name>A0A2U1AVT5_9BACT</name>
<dbReference type="AlphaFoldDB" id="A0A2U1AVT5"/>
<accession>A0A2U1AVT5</accession>
<evidence type="ECO:0000313" key="2">
    <source>
        <dbReference type="Proteomes" id="UP000245959"/>
    </source>
</evidence>
<evidence type="ECO:0000313" key="1">
    <source>
        <dbReference type="EMBL" id="PVY40555.1"/>
    </source>
</evidence>
<organism evidence="1 2">
    <name type="scientific">Victivallis vadensis</name>
    <dbReference type="NCBI Taxonomy" id="172901"/>
    <lineage>
        <taxon>Bacteria</taxon>
        <taxon>Pseudomonadati</taxon>
        <taxon>Lentisphaerota</taxon>
        <taxon>Lentisphaeria</taxon>
        <taxon>Victivallales</taxon>
        <taxon>Victivallaceae</taxon>
        <taxon>Victivallis</taxon>
    </lineage>
</organism>
<sequence length="203" mass="22014">MPAIQGAREKAKTAACLSNQTQTVKFIKDYMAANDDFLKSGTAEDSTWSRILFDKNIIKDSKVLRCPSLIYSSANGTTQAEIKNELAHVYGVGYTTNTDGFDFRGTKYLTNQDGDSISPNMLILGGCSGKAQDNATAIMSFKSGDTTGGAPIGIHQKQANFFFLDGHVETLNQEVMKKKYYPLSTVTSTAKGGADFITNTSKF</sequence>
<proteinExistence type="predicted"/>
<gene>
    <name evidence="1" type="ORF">C8D82_1166</name>
</gene>
<dbReference type="Proteomes" id="UP000245959">
    <property type="component" value="Unassembled WGS sequence"/>
</dbReference>
<reference evidence="1 2" key="1">
    <citation type="submission" date="2018-04" db="EMBL/GenBank/DDBJ databases">
        <title>Genomic Encyclopedia of Type Strains, Phase IV (KMG-IV): sequencing the most valuable type-strain genomes for metagenomic binning, comparative biology and taxonomic classification.</title>
        <authorList>
            <person name="Goeker M."/>
        </authorList>
    </citation>
    <scope>NUCLEOTIDE SEQUENCE [LARGE SCALE GENOMIC DNA]</scope>
    <source>
        <strain evidence="1 2">DSM 14823</strain>
    </source>
</reference>